<accession>A0A2P2PHQ9</accession>
<organism evidence="1">
    <name type="scientific">Rhizophora mucronata</name>
    <name type="common">Asiatic mangrove</name>
    <dbReference type="NCBI Taxonomy" id="61149"/>
    <lineage>
        <taxon>Eukaryota</taxon>
        <taxon>Viridiplantae</taxon>
        <taxon>Streptophyta</taxon>
        <taxon>Embryophyta</taxon>
        <taxon>Tracheophyta</taxon>
        <taxon>Spermatophyta</taxon>
        <taxon>Magnoliopsida</taxon>
        <taxon>eudicotyledons</taxon>
        <taxon>Gunneridae</taxon>
        <taxon>Pentapetalae</taxon>
        <taxon>rosids</taxon>
        <taxon>fabids</taxon>
        <taxon>Malpighiales</taxon>
        <taxon>Rhizophoraceae</taxon>
        <taxon>Rhizophora</taxon>
    </lineage>
</organism>
<proteinExistence type="predicted"/>
<evidence type="ECO:0000313" key="1">
    <source>
        <dbReference type="EMBL" id="MBX54276.1"/>
    </source>
</evidence>
<dbReference type="EMBL" id="GGEC01073792">
    <property type="protein sequence ID" value="MBX54276.1"/>
    <property type="molecule type" value="Transcribed_RNA"/>
</dbReference>
<name>A0A2P2PHQ9_RHIMU</name>
<dbReference type="AlphaFoldDB" id="A0A2P2PHQ9"/>
<reference evidence="1" key="1">
    <citation type="submission" date="2018-02" db="EMBL/GenBank/DDBJ databases">
        <title>Rhizophora mucronata_Transcriptome.</title>
        <authorList>
            <person name="Meera S.P."/>
            <person name="Sreeshan A."/>
            <person name="Augustine A."/>
        </authorList>
    </citation>
    <scope>NUCLEOTIDE SEQUENCE</scope>
    <source>
        <tissue evidence="1">Leaf</tissue>
    </source>
</reference>
<protein>
    <submittedName>
        <fullName evidence="1">Uncharacterized protein</fullName>
    </submittedName>
</protein>
<sequence>MGKYTRVTVSSIIVRKQDNQTTKRAAQIQFLLTVPL</sequence>